<comment type="caution">
    <text evidence="1">The sequence shown here is derived from an EMBL/GenBank/DDBJ whole genome shotgun (WGS) entry which is preliminary data.</text>
</comment>
<organism evidence="1 2">
    <name type="scientific">Paramecium sonneborni</name>
    <dbReference type="NCBI Taxonomy" id="65129"/>
    <lineage>
        <taxon>Eukaryota</taxon>
        <taxon>Sar</taxon>
        <taxon>Alveolata</taxon>
        <taxon>Ciliophora</taxon>
        <taxon>Intramacronucleata</taxon>
        <taxon>Oligohymenophorea</taxon>
        <taxon>Peniculida</taxon>
        <taxon>Parameciidae</taxon>
        <taxon>Paramecium</taxon>
    </lineage>
</organism>
<proteinExistence type="predicted"/>
<name>A0A8S1R1I9_9CILI</name>
<dbReference type="OrthoDB" id="290667at2759"/>
<dbReference type="EMBL" id="CAJJDN010000132">
    <property type="protein sequence ID" value="CAD8121489.1"/>
    <property type="molecule type" value="Genomic_DNA"/>
</dbReference>
<reference evidence="1" key="1">
    <citation type="submission" date="2021-01" db="EMBL/GenBank/DDBJ databases">
        <authorList>
            <consortium name="Genoscope - CEA"/>
            <person name="William W."/>
        </authorList>
    </citation>
    <scope>NUCLEOTIDE SEQUENCE</scope>
</reference>
<evidence type="ECO:0000313" key="2">
    <source>
        <dbReference type="Proteomes" id="UP000692954"/>
    </source>
</evidence>
<dbReference type="Proteomes" id="UP000692954">
    <property type="component" value="Unassembled WGS sequence"/>
</dbReference>
<protein>
    <submittedName>
        <fullName evidence="1">Uncharacterized protein</fullName>
    </submittedName>
</protein>
<accession>A0A8S1R1I9</accession>
<sequence length="2208" mass="247437">MLNTLLFLIYLVQGGYISTWDFGYEYDIEGKLSLIEIPFSLETTINRGYIQFGGADLHKTQMSEVIFKITTLDGVLVQTSTASLITQPSFSLDYYFKVSVQLDAAIWYILSIYPTSVESGFYYEPIILRTISSLDDNAMVYDYNYRAGHLNVDELPPSGMTVTFFVDDHLYPNHKSPGAQYVITIFITPRQSIYGAQIELQIVQGQHTDGIDDNDFKILSKSCWSKFQSYTCSTTEKSIKLITQDDIISNTQLQIQFGVENPGFESGRDIRVVTKSPTQGNRIIEKGFRSNVFVVDKIPTQFEGVNYLWGIDYLEDLTDTQVGLFRLQNSAQMKGPYNSLKVSFSVQSSANLVFPLVVKVNLNCIHALSYATKHNFPSFNDENPVYCEFVTDSILCHNVGTLSASSIYFISTKALYDAASVSIEFGKLSFYLEQTVTPNTLYIYLENPGITITYLQDSHFLDLTGWHNPSGGLLGQTQVTSIPTDTLSNVDAVFGSTGTIGIVNGDKMLLFFIKVLNSQIWDGTVVNCLSASNFYIKMTIMMNSPVLHSDQQNAPKKMQYIANDGGGVFSDEQFICVSKGLCDIGNQNTYQIYSSSNTGYGIATFITGGGCTSNFVTENNNFIGTSASTPGQQGIIGIPVTFSPTFVQSSQYADEYLLDFIINFYKVDSSTQTKISQHLINAYTINRVNELQVSFVNYYMGTTTGNDGSFIPTLLRIKIPSLTVSFDKIQVFFDSKIKLFTSYSDCHKFNAQNGPSEAWMLHQSVVCDKSNQILIPIIPQGLTYTLHIALTTQIDGILTHIPIKVYRPFGLPVKGETRKFLASQFSVEAADLTFPFVRAPFVFDMHIDATKFKDASAYLDLEISTTSTTNVDLEQNQNQQIGAGLTLTSIDVNVFDEATIQSYFGQLECVQFVYNTNIYTTFCPFDSQIHYPLQISNQVVILYGRYTKIGSFISYALSNSKGILQAALQDSGVIDRQLYTCKLDSTSQIFTNSLGQQRLQFPIRFSSSIKIGGIYYGSIKIVITFTVAISGVNIVTSTNQCSIEGVNNIVCTYTSTATIITVSLTSSVSQVIQANTVIQLTFMIQSTYGLPSFGSNQPFKVQIYVPTIRSGKTQPYGDTYDTPAVLQEQCNYNLLNLQNTQLGKIFYVGNLKLETPTQNGVGKLIFDFKLQSAREYLSSTQQYILLSLGFLRDQNMESNKLKCQIYQGQQLSKLIYSIDTSTMPNIIIKFNQDITNPHHILFTMKCKNFETPTNAFSAESLIGRLIDSVGITTIQSSTPIGYSQLNTISYIPKGQILLQSKTLNSPGFDAIYEFAIKNADLKILLTYLIKLQFHEGISLNPFVSCQLNNTFCYCALKDGIYIIDVCMVIKPEEVATLRITLSQPNRLHWPLLPSIYICIDKDDDFTNGVYMQEILTDTLSDEYQTQPIEVVDTTLSSYYIRTSQTHKLTLLLPSGSVMNDNTLFIEFPSFYMDSLSRASTITCQINRDDDITKTNFTSACKIISRQYVRMILSEDSANNLIKQYSIELGNIPLPEAKVPDEPINHFRLKVHIIQSGNYKVKFTSAFYYSTPLSLIQEDKQDVIWSGGLFNYERDENLNIIDETTKIINVFIGTYRTLISLQPISQSNFKETFGFQRNILKTFPSILSASSGSKNSQFLVGADPSITVGYSVYKFSKLTGGSNYVSVLPNIYTNIINSPCQLSTQQTTYTLPQGGTTQPIIINIQNCYPMSDLRIQIINNNSALNVISNNPQNIIYSGTSLYKLYFDKYEFIWQVNNNDTVLEIETKVELSFALTGVSAPYYQPPPNIIIEITASPSDFPVLEFDSQPVAYKNDIKFAFKCNNIGTLLWVIGCGGDITYIPLEEIYNKTIFQGYSRTQRNVSDVEWKIYGFQLINGIAQEHFSGLKSFSDYTIQAYCADLVGVSSEALIYNWQTRFNGGNGIKLNITFSSPLTSIQQLELICGVNFIFTIDYNRITDAKGQMCNIETLDILSLSSNDVASTLTGVSTSYYIYFQPDLSLMDETINQVVLTALNDKKAFISLLSNKMSIDPEEDPTIFDVTYSEPDQSIKPDLNFTNPEIGSINATMNFTLYKAKGYVGIGIEQTDTAQLPTIAQIRKSINFLGRSLHQSFLLFFNYSSPIQNQTQQVWFTNLSPNLKYKIYWFYSNDDTGALAKVSNVSFVQIQTTPNQTYSGGRIQFLLLIMILILIY</sequence>
<keyword evidence="2" id="KW-1185">Reference proteome</keyword>
<evidence type="ECO:0000313" key="1">
    <source>
        <dbReference type="EMBL" id="CAD8121489.1"/>
    </source>
</evidence>
<gene>
    <name evidence="1" type="ORF">PSON_ATCC_30995.1.T1320141</name>
</gene>